<protein>
    <recommendedName>
        <fullName evidence="11">Structure-specific endonuclease subunit SLX1 homolog</fullName>
        <ecNumber evidence="11">3.1.-.-</ecNumber>
    </recommendedName>
</protein>
<dbReference type="GO" id="GO:0008270">
    <property type="term" value="F:zinc ion binding"/>
    <property type="evidence" value="ECO:0007669"/>
    <property type="project" value="UniProtKB-KW"/>
</dbReference>
<dbReference type="PANTHER" id="PTHR20208">
    <property type="entry name" value="STRUCTURE-SPECIFIC ENDONUCLEASE SUBUNIT SLX1"/>
    <property type="match status" value="1"/>
</dbReference>
<name>A0A6P3X0X3_DINQU</name>
<comment type="subunit">
    <text evidence="11">Forms a heterodimer with a member of the SLX4 family.</text>
</comment>
<dbReference type="RefSeq" id="XP_014472016.1">
    <property type="nucleotide sequence ID" value="XM_014616530.1"/>
</dbReference>
<dbReference type="FunFam" id="3.40.1440.10:FF:000008">
    <property type="entry name" value="Structure-specific endonuclease subunit SLX1 homolog"/>
    <property type="match status" value="1"/>
</dbReference>
<comment type="similarity">
    <text evidence="11">Belongs to the SLX1 family.</text>
</comment>
<dbReference type="GO" id="GO:0033557">
    <property type="term" value="C:Slx1-Slx4 complex"/>
    <property type="evidence" value="ECO:0007669"/>
    <property type="project" value="UniProtKB-UniRule"/>
</dbReference>
<evidence type="ECO:0000256" key="7">
    <source>
        <dbReference type="ARBA" id="ARBA00022833"/>
    </source>
</evidence>
<dbReference type="OrthoDB" id="24645at2759"/>
<dbReference type="CDD" id="cd10455">
    <property type="entry name" value="GIY-YIG_SLX1"/>
    <property type="match status" value="1"/>
</dbReference>
<keyword evidence="5" id="KW-0863">Zinc-finger</keyword>
<comment type="caution">
    <text evidence="11">Lacks conserved residue(s) required for the propagation of feature annotation.</text>
</comment>
<keyword evidence="4 11" id="KW-0227">DNA damage</keyword>
<dbReference type="Gene3D" id="3.30.40.10">
    <property type="entry name" value="Zinc/RING finger domain, C3HC4 (zinc finger)"/>
    <property type="match status" value="1"/>
</dbReference>
<evidence type="ECO:0000256" key="9">
    <source>
        <dbReference type="ARBA" id="ARBA00023204"/>
    </source>
</evidence>
<reference evidence="14 15" key="1">
    <citation type="submission" date="2025-04" db="UniProtKB">
        <authorList>
            <consortium name="RefSeq"/>
        </authorList>
    </citation>
    <scope>IDENTIFICATION</scope>
</reference>
<dbReference type="AlphaFoldDB" id="A0A6P3X0X3"/>
<evidence type="ECO:0000256" key="4">
    <source>
        <dbReference type="ARBA" id="ARBA00022763"/>
    </source>
</evidence>
<dbReference type="EC" id="3.1.-.-" evidence="11"/>
<dbReference type="InterPro" id="IPR048749">
    <property type="entry name" value="SLX1_C"/>
</dbReference>
<evidence type="ECO:0000256" key="5">
    <source>
        <dbReference type="ARBA" id="ARBA00022771"/>
    </source>
</evidence>
<keyword evidence="9 11" id="KW-0234">DNA repair</keyword>
<comment type="cofactor">
    <cofactor evidence="11">
        <name>a divalent metal cation</name>
        <dbReference type="ChEBI" id="CHEBI:60240"/>
    </cofactor>
</comment>
<evidence type="ECO:0000313" key="17">
    <source>
        <dbReference type="RefSeq" id="XP_014472017.1"/>
    </source>
</evidence>
<keyword evidence="13" id="KW-1185">Reference proteome</keyword>
<feature type="domain" description="GIY-YIG" evidence="12">
    <location>
        <begin position="17"/>
        <end position="100"/>
    </location>
</feature>
<evidence type="ECO:0000256" key="3">
    <source>
        <dbReference type="ARBA" id="ARBA00022759"/>
    </source>
</evidence>
<evidence type="ECO:0000313" key="15">
    <source>
        <dbReference type="RefSeq" id="XP_014472015.1"/>
    </source>
</evidence>
<dbReference type="Proteomes" id="UP000515204">
    <property type="component" value="Unplaced"/>
</dbReference>
<dbReference type="InterPro" id="IPR000305">
    <property type="entry name" value="GIY-YIG_endonuc"/>
</dbReference>
<keyword evidence="6 11" id="KW-0378">Hydrolase</keyword>
<dbReference type="RefSeq" id="XP_014472014.1">
    <property type="nucleotide sequence ID" value="XM_014616528.1"/>
</dbReference>
<gene>
    <name evidence="14 15 16 17" type="primary">LOC106743040</name>
</gene>
<keyword evidence="8 11" id="KW-0233">DNA recombination</keyword>
<dbReference type="Gene3D" id="3.40.1440.10">
    <property type="entry name" value="GIY-YIG endonuclease"/>
    <property type="match status" value="1"/>
</dbReference>
<evidence type="ECO:0000313" key="13">
    <source>
        <dbReference type="Proteomes" id="UP000515204"/>
    </source>
</evidence>
<keyword evidence="7" id="KW-0862">Zinc</keyword>
<dbReference type="Pfam" id="PF01541">
    <property type="entry name" value="GIY-YIG"/>
    <property type="match status" value="1"/>
</dbReference>
<dbReference type="SUPFAM" id="SSF82771">
    <property type="entry name" value="GIY-YIG endonuclease"/>
    <property type="match status" value="1"/>
</dbReference>
<dbReference type="Pfam" id="PF21202">
    <property type="entry name" value="SLX1_C"/>
    <property type="match status" value="1"/>
</dbReference>
<dbReference type="KEGG" id="dqu:106743040"/>
<keyword evidence="1 11" id="KW-0540">Nuclease</keyword>
<dbReference type="HAMAP" id="MF_03100">
    <property type="entry name" value="Endonuc_su_Slx1"/>
    <property type="match status" value="1"/>
</dbReference>
<organism evidence="13 16">
    <name type="scientific">Dinoponera quadriceps</name>
    <name type="common">South American ant</name>
    <dbReference type="NCBI Taxonomy" id="609295"/>
    <lineage>
        <taxon>Eukaryota</taxon>
        <taxon>Metazoa</taxon>
        <taxon>Ecdysozoa</taxon>
        <taxon>Arthropoda</taxon>
        <taxon>Hexapoda</taxon>
        <taxon>Insecta</taxon>
        <taxon>Pterygota</taxon>
        <taxon>Neoptera</taxon>
        <taxon>Endopterygota</taxon>
        <taxon>Hymenoptera</taxon>
        <taxon>Apocrita</taxon>
        <taxon>Aculeata</taxon>
        <taxon>Formicoidea</taxon>
        <taxon>Formicidae</taxon>
        <taxon>Ponerinae</taxon>
        <taxon>Ponerini</taxon>
        <taxon>Dinoponera</taxon>
    </lineage>
</organism>
<dbReference type="GO" id="GO:0008821">
    <property type="term" value="F:crossover junction DNA endonuclease activity"/>
    <property type="evidence" value="ECO:0007669"/>
    <property type="project" value="TreeGrafter"/>
</dbReference>
<evidence type="ECO:0000256" key="1">
    <source>
        <dbReference type="ARBA" id="ARBA00022722"/>
    </source>
</evidence>
<evidence type="ECO:0000259" key="12">
    <source>
        <dbReference type="PROSITE" id="PS50164"/>
    </source>
</evidence>
<dbReference type="PROSITE" id="PS50164">
    <property type="entry name" value="GIY_YIG"/>
    <property type="match status" value="1"/>
</dbReference>
<dbReference type="InterPro" id="IPR035901">
    <property type="entry name" value="GIY-YIG_endonuc_sf"/>
</dbReference>
<evidence type="ECO:0000256" key="2">
    <source>
        <dbReference type="ARBA" id="ARBA00022723"/>
    </source>
</evidence>
<evidence type="ECO:0000256" key="10">
    <source>
        <dbReference type="ARBA" id="ARBA00023242"/>
    </source>
</evidence>
<keyword evidence="2" id="KW-0479">Metal-binding</keyword>
<comment type="subcellular location">
    <subcellularLocation>
        <location evidence="11">Nucleus</location>
    </subcellularLocation>
</comment>
<dbReference type="GO" id="GO:0017108">
    <property type="term" value="F:5'-flap endonuclease activity"/>
    <property type="evidence" value="ECO:0007669"/>
    <property type="project" value="InterPro"/>
</dbReference>
<accession>A0A6P3X0X3</accession>
<sequence length="276" mass="31670">MLQEECSTMEEPEVVEHFYGVYLLYCVNPKYRGKTYIGYTVDPRRRIKQHNAGRKYGGAWKTSNKGPWNMVLIVYGFPNSTSALRFEWAWQHPHVSRRLRHIPKKKKSQRVFDFYLTVLSEMLQVGPWCRLPLTVRWLDYEFSKDYCGNISPPLHMPICYGKVASCKVKQTKDAKANDARLQESQSVMERLCPLCGSAMTERDSISCVKPKCLLIAHSICLAKAFCKDGMILPIDGICPACKTSVLWGDLVRKKNSCYQDLREANTDSSFTDSDDI</sequence>
<keyword evidence="10 11" id="KW-0539">Nucleus</keyword>
<dbReference type="RefSeq" id="XP_014472017.1">
    <property type="nucleotide sequence ID" value="XM_014616531.1"/>
</dbReference>
<dbReference type="RefSeq" id="XP_014472015.1">
    <property type="nucleotide sequence ID" value="XM_014616529.1"/>
</dbReference>
<comment type="function">
    <text evidence="11">Catalytic subunit of a heterodimeric structure-specific endonuclease that resolves DNA secondary structures generated during DNA repair and recombination. Has endonuclease activity towards branched DNA substrates, introducing single-strand cuts in duplex DNA close to junctions with ss-DNA.</text>
</comment>
<dbReference type="InterPro" id="IPR027520">
    <property type="entry name" value="Slx1"/>
</dbReference>
<proteinExistence type="inferred from homology"/>
<evidence type="ECO:0000313" key="14">
    <source>
        <dbReference type="RefSeq" id="XP_014472014.1"/>
    </source>
</evidence>
<evidence type="ECO:0000313" key="16">
    <source>
        <dbReference type="RefSeq" id="XP_014472016.1"/>
    </source>
</evidence>
<dbReference type="GO" id="GO:0000724">
    <property type="term" value="P:double-strand break repair via homologous recombination"/>
    <property type="evidence" value="ECO:0007669"/>
    <property type="project" value="TreeGrafter"/>
</dbReference>
<dbReference type="InterPro" id="IPR050381">
    <property type="entry name" value="SLX1_endonuclease"/>
</dbReference>
<evidence type="ECO:0000256" key="8">
    <source>
        <dbReference type="ARBA" id="ARBA00023172"/>
    </source>
</evidence>
<evidence type="ECO:0000256" key="6">
    <source>
        <dbReference type="ARBA" id="ARBA00022801"/>
    </source>
</evidence>
<dbReference type="GeneID" id="106743040"/>
<dbReference type="PANTHER" id="PTHR20208:SF10">
    <property type="entry name" value="STRUCTURE-SPECIFIC ENDONUCLEASE SUBUNIT SLX1"/>
    <property type="match status" value="1"/>
</dbReference>
<keyword evidence="3 11" id="KW-0255">Endonuclease</keyword>
<dbReference type="CTD" id="40578"/>
<dbReference type="InterPro" id="IPR013083">
    <property type="entry name" value="Znf_RING/FYVE/PHD"/>
</dbReference>
<evidence type="ECO:0000256" key="11">
    <source>
        <dbReference type="HAMAP-Rule" id="MF_03100"/>
    </source>
</evidence>